<protein>
    <recommendedName>
        <fullName evidence="3">Rrf2 family transcriptional regulator</fullName>
    </recommendedName>
</protein>
<dbReference type="PROSITE" id="PS01332">
    <property type="entry name" value="HTH_RRF2_1"/>
    <property type="match status" value="1"/>
</dbReference>
<dbReference type="AlphaFoldDB" id="A0A1F5SMH2"/>
<evidence type="ECO:0000313" key="2">
    <source>
        <dbReference type="Proteomes" id="UP000178367"/>
    </source>
</evidence>
<dbReference type="GO" id="GO:0005829">
    <property type="term" value="C:cytosol"/>
    <property type="evidence" value="ECO:0007669"/>
    <property type="project" value="TreeGrafter"/>
</dbReference>
<sequence length="133" mass="14593">MKFSTKTTYGLRAMIKLAKNRGEDSVSLTTIAKDEKISAKYLERLFSKLKKNGLVTAEKGAAGGYRISREADKITVFDIIKSLEGKMTPFHCLDEDGKIYCAVKCDCGVVAVLGKVQAAVNETLKNIKLSELI</sequence>
<evidence type="ECO:0008006" key="3">
    <source>
        <dbReference type="Google" id="ProtNLM"/>
    </source>
</evidence>
<dbReference type="Pfam" id="PF02082">
    <property type="entry name" value="Rrf2"/>
    <property type="match status" value="1"/>
</dbReference>
<dbReference type="EMBL" id="MFGB01000008">
    <property type="protein sequence ID" value="OGF27431.1"/>
    <property type="molecule type" value="Genomic_DNA"/>
</dbReference>
<accession>A0A1F5SMH2</accession>
<dbReference type="PANTHER" id="PTHR33221">
    <property type="entry name" value="WINGED HELIX-TURN-HELIX TRANSCRIPTIONAL REGULATOR, RRF2 FAMILY"/>
    <property type="match status" value="1"/>
</dbReference>
<organism evidence="1 2">
    <name type="scientific">Candidatus Falkowbacteria bacterium RIFOXYA2_FULL_47_19</name>
    <dbReference type="NCBI Taxonomy" id="1797994"/>
    <lineage>
        <taxon>Bacteria</taxon>
        <taxon>Candidatus Falkowiibacteriota</taxon>
    </lineage>
</organism>
<dbReference type="NCBIfam" id="TIGR00738">
    <property type="entry name" value="rrf2_super"/>
    <property type="match status" value="1"/>
</dbReference>
<reference evidence="1 2" key="1">
    <citation type="journal article" date="2016" name="Nat. Commun.">
        <title>Thousands of microbial genomes shed light on interconnected biogeochemical processes in an aquifer system.</title>
        <authorList>
            <person name="Anantharaman K."/>
            <person name="Brown C.T."/>
            <person name="Hug L.A."/>
            <person name="Sharon I."/>
            <person name="Castelle C.J."/>
            <person name="Probst A.J."/>
            <person name="Thomas B.C."/>
            <person name="Singh A."/>
            <person name="Wilkins M.J."/>
            <person name="Karaoz U."/>
            <person name="Brodie E.L."/>
            <person name="Williams K.H."/>
            <person name="Hubbard S.S."/>
            <person name="Banfield J.F."/>
        </authorList>
    </citation>
    <scope>NUCLEOTIDE SEQUENCE [LARGE SCALE GENOMIC DNA]</scope>
</reference>
<evidence type="ECO:0000313" key="1">
    <source>
        <dbReference type="EMBL" id="OGF27431.1"/>
    </source>
</evidence>
<dbReference type="STRING" id="1797994.A2227_02310"/>
<dbReference type="InterPro" id="IPR030489">
    <property type="entry name" value="TR_Rrf2-type_CS"/>
</dbReference>
<dbReference type="InterPro" id="IPR036388">
    <property type="entry name" value="WH-like_DNA-bd_sf"/>
</dbReference>
<comment type="caution">
    <text evidence="1">The sequence shown here is derived from an EMBL/GenBank/DDBJ whole genome shotgun (WGS) entry which is preliminary data.</text>
</comment>
<gene>
    <name evidence="1" type="ORF">A2227_02310</name>
</gene>
<dbReference type="Proteomes" id="UP000178367">
    <property type="component" value="Unassembled WGS sequence"/>
</dbReference>
<name>A0A1F5SMH2_9BACT</name>
<dbReference type="PANTHER" id="PTHR33221:SF9">
    <property type="entry name" value="RRF2 FAMILY PROTEIN"/>
    <property type="match status" value="1"/>
</dbReference>
<dbReference type="GO" id="GO:0003700">
    <property type="term" value="F:DNA-binding transcription factor activity"/>
    <property type="evidence" value="ECO:0007669"/>
    <property type="project" value="TreeGrafter"/>
</dbReference>
<dbReference type="PROSITE" id="PS51197">
    <property type="entry name" value="HTH_RRF2_2"/>
    <property type="match status" value="1"/>
</dbReference>
<proteinExistence type="predicted"/>
<dbReference type="Gene3D" id="1.10.10.10">
    <property type="entry name" value="Winged helix-like DNA-binding domain superfamily/Winged helix DNA-binding domain"/>
    <property type="match status" value="1"/>
</dbReference>
<dbReference type="InterPro" id="IPR000944">
    <property type="entry name" value="Tscrpt_reg_Rrf2"/>
</dbReference>
<dbReference type="InterPro" id="IPR036390">
    <property type="entry name" value="WH_DNA-bd_sf"/>
</dbReference>
<dbReference type="SUPFAM" id="SSF46785">
    <property type="entry name" value="Winged helix' DNA-binding domain"/>
    <property type="match status" value="1"/>
</dbReference>